<dbReference type="AlphaFoldDB" id="A0A165Q896"/>
<keyword evidence="2" id="KW-1185">Reference proteome</keyword>
<sequence length="191" mass="21614">MSSFSPVTYGLTYCKILWCIGGLQTITPRHRLEHPENGKKLCTLLDQAQLDWNATPKLQAIWSRLQSAGRIDRSLAKFPVLSGPGSTPPSIVSQAQDHWKALMRTKKPVINVWHNDYLPNEAFLWQVLFPHEQPNDVLSIRYMDYDEYPSPRPIHILAAFAEHPNPAPVVSGGQRLQSVIDRKTNLHGVCI</sequence>
<dbReference type="EMBL" id="KV425884">
    <property type="protein sequence ID" value="KZW03229.1"/>
    <property type="molecule type" value="Genomic_DNA"/>
</dbReference>
<reference evidence="1 2" key="1">
    <citation type="journal article" date="2016" name="Mol. Biol. Evol.">
        <title>Comparative Genomics of Early-Diverging Mushroom-Forming Fungi Provides Insights into the Origins of Lignocellulose Decay Capabilities.</title>
        <authorList>
            <person name="Nagy L.G."/>
            <person name="Riley R."/>
            <person name="Tritt A."/>
            <person name="Adam C."/>
            <person name="Daum C."/>
            <person name="Floudas D."/>
            <person name="Sun H."/>
            <person name="Yadav J.S."/>
            <person name="Pangilinan J."/>
            <person name="Larsson K.H."/>
            <person name="Matsuura K."/>
            <person name="Barry K."/>
            <person name="Labutti K."/>
            <person name="Kuo R."/>
            <person name="Ohm R.A."/>
            <person name="Bhattacharya S.S."/>
            <person name="Shirouzu T."/>
            <person name="Yoshinaga Y."/>
            <person name="Martin F.M."/>
            <person name="Grigoriev I.V."/>
            <person name="Hibbett D.S."/>
        </authorList>
    </citation>
    <scope>NUCLEOTIDE SEQUENCE [LARGE SCALE GENOMIC DNA]</scope>
    <source>
        <strain evidence="1 2">HHB12029</strain>
    </source>
</reference>
<protein>
    <submittedName>
        <fullName evidence="1">Uncharacterized protein</fullName>
    </submittedName>
</protein>
<dbReference type="Proteomes" id="UP000077266">
    <property type="component" value="Unassembled WGS sequence"/>
</dbReference>
<evidence type="ECO:0000313" key="2">
    <source>
        <dbReference type="Proteomes" id="UP000077266"/>
    </source>
</evidence>
<proteinExistence type="predicted"/>
<gene>
    <name evidence="1" type="ORF">EXIGLDRAFT_803521</name>
</gene>
<accession>A0A165Q896</accession>
<name>A0A165Q896_EXIGL</name>
<dbReference type="InParanoid" id="A0A165Q896"/>
<organism evidence="1 2">
    <name type="scientific">Exidia glandulosa HHB12029</name>
    <dbReference type="NCBI Taxonomy" id="1314781"/>
    <lineage>
        <taxon>Eukaryota</taxon>
        <taxon>Fungi</taxon>
        <taxon>Dikarya</taxon>
        <taxon>Basidiomycota</taxon>
        <taxon>Agaricomycotina</taxon>
        <taxon>Agaricomycetes</taxon>
        <taxon>Auriculariales</taxon>
        <taxon>Exidiaceae</taxon>
        <taxon>Exidia</taxon>
    </lineage>
</organism>
<evidence type="ECO:0000313" key="1">
    <source>
        <dbReference type="EMBL" id="KZW03229.1"/>
    </source>
</evidence>